<reference evidence="1" key="1">
    <citation type="submission" date="2021-03" db="EMBL/GenBank/DDBJ databases">
        <authorList>
            <person name="Tagirdzhanova G."/>
        </authorList>
    </citation>
    <scope>NUCLEOTIDE SEQUENCE</scope>
</reference>
<protein>
    <recommendedName>
        <fullName evidence="3">F-box domain-containing protein</fullName>
    </recommendedName>
</protein>
<gene>
    <name evidence="1" type="ORF">IMSHALPRED_010601</name>
</gene>
<keyword evidence="2" id="KW-1185">Reference proteome</keyword>
<proteinExistence type="predicted"/>
<evidence type="ECO:0000313" key="2">
    <source>
        <dbReference type="Proteomes" id="UP000664534"/>
    </source>
</evidence>
<accession>A0A8H3EUG6</accession>
<dbReference type="InterPro" id="IPR036047">
    <property type="entry name" value="F-box-like_dom_sf"/>
</dbReference>
<dbReference type="SUPFAM" id="SSF81383">
    <property type="entry name" value="F-box domain"/>
    <property type="match status" value="1"/>
</dbReference>
<name>A0A8H3EUG6_9LECA</name>
<organism evidence="1 2">
    <name type="scientific">Imshaugia aleurites</name>
    <dbReference type="NCBI Taxonomy" id="172621"/>
    <lineage>
        <taxon>Eukaryota</taxon>
        <taxon>Fungi</taxon>
        <taxon>Dikarya</taxon>
        <taxon>Ascomycota</taxon>
        <taxon>Pezizomycotina</taxon>
        <taxon>Lecanoromycetes</taxon>
        <taxon>OSLEUM clade</taxon>
        <taxon>Lecanoromycetidae</taxon>
        <taxon>Lecanorales</taxon>
        <taxon>Lecanorineae</taxon>
        <taxon>Parmeliaceae</taxon>
        <taxon>Imshaugia</taxon>
    </lineage>
</organism>
<evidence type="ECO:0008006" key="3">
    <source>
        <dbReference type="Google" id="ProtNLM"/>
    </source>
</evidence>
<dbReference type="Proteomes" id="UP000664534">
    <property type="component" value="Unassembled WGS sequence"/>
</dbReference>
<comment type="caution">
    <text evidence="1">The sequence shown here is derived from an EMBL/GenBank/DDBJ whole genome shotgun (WGS) entry which is preliminary data.</text>
</comment>
<dbReference type="EMBL" id="CAJPDT010000009">
    <property type="protein sequence ID" value="CAF9911865.1"/>
    <property type="molecule type" value="Genomic_DNA"/>
</dbReference>
<dbReference type="AlphaFoldDB" id="A0A8H3EUG6"/>
<dbReference type="OrthoDB" id="3800738at2759"/>
<evidence type="ECO:0000313" key="1">
    <source>
        <dbReference type="EMBL" id="CAF9911865.1"/>
    </source>
</evidence>
<sequence>MPPSTETFGIPELLETILEHATPKDVLLWQRVSKTWHAMIQESPRLQEKLFFKVRPCKNENEQYDAAWNPFTELFFTQRAIGLAVSFIARGAFSGKANYPTASWKQMFVTSPAVTKMSAWRLHCVIGRDSTWLPIVCGSGVTIGQLAETLGIEDYSYALCMTRKRA</sequence>